<dbReference type="InterPro" id="IPR017923">
    <property type="entry name" value="TFIIS_N"/>
</dbReference>
<dbReference type="Gene3D" id="1.20.930.10">
    <property type="entry name" value="Conserved domain common to transcription factors TFIIS, elongin A, CRSP70"/>
    <property type="match status" value="1"/>
</dbReference>
<evidence type="ECO:0000256" key="1">
    <source>
        <dbReference type="ARBA" id="ARBA00004123"/>
    </source>
</evidence>
<comment type="subcellular location">
    <subcellularLocation>
        <location evidence="1 3">Nucleus</location>
    </subcellularLocation>
</comment>
<dbReference type="Pfam" id="PF08711">
    <property type="entry name" value="Med26"/>
    <property type="match status" value="1"/>
</dbReference>
<keyword evidence="2 3" id="KW-0539">Nucleus</keyword>
<name>A0AAD8HEF9_9APIA</name>
<reference evidence="5" key="1">
    <citation type="submission" date="2023-02" db="EMBL/GenBank/DDBJ databases">
        <title>Genome of toxic invasive species Heracleum sosnowskyi carries increased number of genes despite the absence of recent whole-genome duplications.</title>
        <authorList>
            <person name="Schelkunov M."/>
            <person name="Shtratnikova V."/>
            <person name="Makarenko M."/>
            <person name="Klepikova A."/>
            <person name="Omelchenko D."/>
            <person name="Novikova G."/>
            <person name="Obukhova E."/>
            <person name="Bogdanov V."/>
            <person name="Penin A."/>
            <person name="Logacheva M."/>
        </authorList>
    </citation>
    <scope>NUCLEOTIDE SEQUENCE</scope>
    <source>
        <strain evidence="5">Hsosn_3</strain>
        <tissue evidence="5">Leaf</tissue>
    </source>
</reference>
<dbReference type="EMBL" id="JAUIZM010000009">
    <property type="protein sequence ID" value="KAK1365975.1"/>
    <property type="molecule type" value="Genomic_DNA"/>
</dbReference>
<sequence length="628" mass="70228">MAGTKSGNNLHKWRNYFRTYGKVESGSDDLKAGANVNKVESSISYRDAEALTAEIEEEAQTFDKVLQIKKILENNENECDHEEFRVEADKKKVKEVKSEFFCCGNKDGKVESGSDDLKAGANVNKVESSISQDAEAQTAEIEEEAQTFDKVLQIKKILENDENEVKEVKIESFCGGNKDGKVESGSDDLKARANVNKVESSISYKDAEAQTAEIEEEAQTFDKDLQIKKILENDETEVKEVKIESFCGGNKDGKVESGSDDLKAGANVNKVESSISYKDAEAQTAEIEEEAQTFDKVLQIKKILENDENEAGSLVFDSLKRLVSMPLTLENMQATKIGKSVNALQKHASKEIQNISGRLVKLWKGMLDDWVRVVKDLKGGLEGTTPDSVNPSVVDDQKPGLPLPPLDDLSCLIAYDTSIGFYNLLDGLDDEELSIKKQATTKTNRAIHLGIWEICRTRWLGRRHTRILQVMTKIQDSTGQSIIHSFVIAYDKSLLDGLDDEELPLKKQATMPKPIQPSILGSAEPGLENKFRLRHKHAERSQNYEAIGFPYKMYAGSRMLDSLQRLKLMPVTLEILKAMYTYEAGVLLQDYCHHKGSGTFVNHVVKLLDSLDDEELFMKKKALMPKPI</sequence>
<keyword evidence="6" id="KW-1185">Reference proteome</keyword>
<dbReference type="CDD" id="cd00183">
    <property type="entry name" value="TFIIS_I"/>
    <property type="match status" value="1"/>
</dbReference>
<dbReference type="SMART" id="SM00509">
    <property type="entry name" value="TFS2N"/>
    <property type="match status" value="1"/>
</dbReference>
<dbReference type="InterPro" id="IPR035441">
    <property type="entry name" value="TFIIS/LEDGF_dom_sf"/>
</dbReference>
<evidence type="ECO:0000313" key="5">
    <source>
        <dbReference type="EMBL" id="KAK1365975.1"/>
    </source>
</evidence>
<evidence type="ECO:0000256" key="3">
    <source>
        <dbReference type="PROSITE-ProRule" id="PRU00649"/>
    </source>
</evidence>
<feature type="domain" description="TFIIS N-terminal" evidence="4">
    <location>
        <begin position="295"/>
        <end position="370"/>
    </location>
</feature>
<dbReference type="Proteomes" id="UP001237642">
    <property type="component" value="Unassembled WGS sequence"/>
</dbReference>
<dbReference type="GO" id="GO:0005634">
    <property type="term" value="C:nucleus"/>
    <property type="evidence" value="ECO:0007669"/>
    <property type="project" value="UniProtKB-SubCell"/>
</dbReference>
<dbReference type="SUPFAM" id="SSF47676">
    <property type="entry name" value="Conserved domain common to transcription factors TFIIS, elongin A, CRSP70"/>
    <property type="match status" value="1"/>
</dbReference>
<accession>A0AAD8HEF9</accession>
<organism evidence="5 6">
    <name type="scientific">Heracleum sosnowskyi</name>
    <dbReference type="NCBI Taxonomy" id="360622"/>
    <lineage>
        <taxon>Eukaryota</taxon>
        <taxon>Viridiplantae</taxon>
        <taxon>Streptophyta</taxon>
        <taxon>Embryophyta</taxon>
        <taxon>Tracheophyta</taxon>
        <taxon>Spermatophyta</taxon>
        <taxon>Magnoliopsida</taxon>
        <taxon>eudicotyledons</taxon>
        <taxon>Gunneridae</taxon>
        <taxon>Pentapetalae</taxon>
        <taxon>asterids</taxon>
        <taxon>campanulids</taxon>
        <taxon>Apiales</taxon>
        <taxon>Apiaceae</taxon>
        <taxon>Apioideae</taxon>
        <taxon>apioid superclade</taxon>
        <taxon>Tordylieae</taxon>
        <taxon>Tordyliinae</taxon>
        <taxon>Heracleum</taxon>
    </lineage>
</organism>
<gene>
    <name evidence="5" type="ORF">POM88_041536</name>
</gene>
<dbReference type="PANTHER" id="PTHR46554:SF5">
    <property type="entry name" value="OS10G0327400 PROTEIN"/>
    <property type="match status" value="1"/>
</dbReference>
<reference evidence="5" key="2">
    <citation type="submission" date="2023-05" db="EMBL/GenBank/DDBJ databases">
        <authorList>
            <person name="Schelkunov M.I."/>
        </authorList>
    </citation>
    <scope>NUCLEOTIDE SEQUENCE</scope>
    <source>
        <strain evidence="5">Hsosn_3</strain>
        <tissue evidence="5">Leaf</tissue>
    </source>
</reference>
<evidence type="ECO:0000259" key="4">
    <source>
        <dbReference type="PROSITE" id="PS51319"/>
    </source>
</evidence>
<dbReference type="InterPro" id="IPR003617">
    <property type="entry name" value="TFIIS/CRSP70_N_sub"/>
</dbReference>
<comment type="caution">
    <text evidence="5">The sequence shown here is derived from an EMBL/GenBank/DDBJ whole genome shotgun (WGS) entry which is preliminary data.</text>
</comment>
<proteinExistence type="predicted"/>
<evidence type="ECO:0000313" key="6">
    <source>
        <dbReference type="Proteomes" id="UP001237642"/>
    </source>
</evidence>
<dbReference type="PROSITE" id="PS51319">
    <property type="entry name" value="TFIIS_N"/>
    <property type="match status" value="1"/>
</dbReference>
<evidence type="ECO:0000256" key="2">
    <source>
        <dbReference type="ARBA" id="ARBA00023242"/>
    </source>
</evidence>
<protein>
    <recommendedName>
        <fullName evidence="4">TFIIS N-terminal domain-containing protein</fullName>
    </recommendedName>
</protein>
<dbReference type="AlphaFoldDB" id="A0AAD8HEF9"/>
<dbReference type="PANTHER" id="PTHR46554">
    <property type="entry name" value="MEDIATOR OF RNA POLYMERASE II TRANSCRIPTION SUBUNIT 26A-RELATED"/>
    <property type="match status" value="1"/>
</dbReference>